<dbReference type="Proteomes" id="UP001596111">
    <property type="component" value="Unassembled WGS sequence"/>
</dbReference>
<evidence type="ECO:0000256" key="1">
    <source>
        <dbReference type="SAM" id="MobiDB-lite"/>
    </source>
</evidence>
<feature type="chain" id="PRO_5046006938" description="LPP20 lipoprotein" evidence="2">
    <location>
        <begin position="25"/>
        <end position="309"/>
    </location>
</feature>
<feature type="region of interest" description="Disordered" evidence="1">
    <location>
        <begin position="278"/>
        <end position="309"/>
    </location>
</feature>
<evidence type="ECO:0008006" key="5">
    <source>
        <dbReference type="Google" id="ProtNLM"/>
    </source>
</evidence>
<dbReference type="PROSITE" id="PS51257">
    <property type="entry name" value="PROKAR_LIPOPROTEIN"/>
    <property type="match status" value="1"/>
</dbReference>
<gene>
    <name evidence="3" type="ORF">ACFPPB_14155</name>
</gene>
<keyword evidence="2" id="KW-0732">Signal</keyword>
<comment type="caution">
    <text evidence="3">The sequence shown here is derived from an EMBL/GenBank/DDBJ whole genome shotgun (WGS) entry which is preliminary data.</text>
</comment>
<evidence type="ECO:0000313" key="3">
    <source>
        <dbReference type="EMBL" id="MFC5582261.1"/>
    </source>
</evidence>
<proteinExistence type="predicted"/>
<accession>A0ABW0T101</accession>
<evidence type="ECO:0000256" key="2">
    <source>
        <dbReference type="SAM" id="SignalP"/>
    </source>
</evidence>
<organism evidence="3 4">
    <name type="scientific">Rhodanobacter terrae</name>
    <dbReference type="NCBI Taxonomy" id="418647"/>
    <lineage>
        <taxon>Bacteria</taxon>
        <taxon>Pseudomonadati</taxon>
        <taxon>Pseudomonadota</taxon>
        <taxon>Gammaproteobacteria</taxon>
        <taxon>Lysobacterales</taxon>
        <taxon>Rhodanobacteraceae</taxon>
        <taxon>Rhodanobacter</taxon>
    </lineage>
</organism>
<evidence type="ECO:0000313" key="4">
    <source>
        <dbReference type="Proteomes" id="UP001596111"/>
    </source>
</evidence>
<feature type="compositionally biased region" description="Low complexity" evidence="1">
    <location>
        <begin position="287"/>
        <end position="309"/>
    </location>
</feature>
<name>A0ABW0T101_9GAMM</name>
<reference evidence="4" key="1">
    <citation type="journal article" date="2019" name="Int. J. Syst. Evol. Microbiol.">
        <title>The Global Catalogue of Microorganisms (GCM) 10K type strain sequencing project: providing services to taxonomists for standard genome sequencing and annotation.</title>
        <authorList>
            <consortium name="The Broad Institute Genomics Platform"/>
            <consortium name="The Broad Institute Genome Sequencing Center for Infectious Disease"/>
            <person name="Wu L."/>
            <person name="Ma J."/>
        </authorList>
    </citation>
    <scope>NUCLEOTIDE SEQUENCE [LARGE SCALE GENOMIC DNA]</scope>
    <source>
        <strain evidence="4">CGMCC 1.13587</strain>
    </source>
</reference>
<protein>
    <recommendedName>
        <fullName evidence="5">LPP20 lipoprotein</fullName>
    </recommendedName>
</protein>
<sequence>MRLPFVRHALLPLFAALVLSACHGKDQASQPGGSTPEAALRGSVDLLKAGDFTGLWKHALPPADYANMRADWGRHQHDQPPITAEDRAKFDETLQKLTEPGAENKLYAELQPKLTTMEQQYKDQLPVLVSVGEALVKNGVAQSKTLSEAQKAQANGVLDVLAPWAQQTPWFDRAKAKQAVAVAVATARKLDLKNPEQLRSMSFDDTMGRYATGYAGLKQLLAIYGLSVDDTLNSVKLTPVSSSGGHAVVKIDYTLLGKPLSTESKLVQQDGRWYSEDMLDSARKAHQQSGQPAGGASVSASADAVAKQD</sequence>
<dbReference type="RefSeq" id="WP_377328174.1">
    <property type="nucleotide sequence ID" value="NZ_JBHSNG010000016.1"/>
</dbReference>
<feature type="signal peptide" evidence="2">
    <location>
        <begin position="1"/>
        <end position="24"/>
    </location>
</feature>
<dbReference type="EMBL" id="JBHSNG010000016">
    <property type="protein sequence ID" value="MFC5582261.1"/>
    <property type="molecule type" value="Genomic_DNA"/>
</dbReference>
<keyword evidence="4" id="KW-1185">Reference proteome</keyword>